<dbReference type="RefSeq" id="WP_103553516.1">
    <property type="nucleotide sequence ID" value="NZ_JBHJSK010000001.1"/>
</dbReference>
<evidence type="ECO:0000313" key="2">
    <source>
        <dbReference type="EMBL" id="PKT68561.1"/>
    </source>
</evidence>
<dbReference type="EMBL" id="PJOS01000105">
    <property type="protein sequence ID" value="PKT68561.1"/>
    <property type="molecule type" value="Genomic_DNA"/>
</dbReference>
<keyword evidence="1" id="KW-0812">Transmembrane</keyword>
<evidence type="ECO:0008006" key="4">
    <source>
        <dbReference type="Google" id="ProtNLM"/>
    </source>
</evidence>
<dbReference type="Proteomes" id="UP000236178">
    <property type="component" value="Unassembled WGS sequence"/>
</dbReference>
<proteinExistence type="predicted"/>
<dbReference type="AlphaFoldDB" id="A0A2I0SF53"/>
<feature type="transmembrane region" description="Helical" evidence="1">
    <location>
        <begin position="42"/>
        <end position="64"/>
    </location>
</feature>
<organism evidence="2 3">
    <name type="scientific">Streptomyces populi</name>
    <dbReference type="NCBI Taxonomy" id="2058924"/>
    <lineage>
        <taxon>Bacteria</taxon>
        <taxon>Bacillati</taxon>
        <taxon>Actinomycetota</taxon>
        <taxon>Actinomycetes</taxon>
        <taxon>Kitasatosporales</taxon>
        <taxon>Streptomycetaceae</taxon>
        <taxon>Streptomyces</taxon>
    </lineage>
</organism>
<name>A0A2I0SF53_9ACTN</name>
<dbReference type="OrthoDB" id="4132116at2"/>
<keyword evidence="1" id="KW-1133">Transmembrane helix</keyword>
<sequence length="288" mass="30725">MSERRSVRSDGREKDRFLYGWASSAGAAAFVVWLAFDPFELTWNQVFGGAVALSMAGAIASLLLRRWDWARRRAGRIPPPGRLATGLVSRLGVPSSSLLDPRWARARSATVGFLMFATVAGFMGWKAGQEDQILQSLRDHGRRTEATVVSVADRSEEGRANSLTVRFTTPSNTVQADIDVGDGSGNDAKPGGHVPVVYNPSDPTEVRHADRLDGSDADGIRLGSVVAGLLAAGFLVGTAREVVRVKEQTEAETVVIGLSPGGRHGGRAGCRRLGCRRRAGSARCADQG</sequence>
<accession>A0A2I0SF53</accession>
<feature type="transmembrane region" description="Helical" evidence="1">
    <location>
        <begin position="106"/>
        <end position="125"/>
    </location>
</feature>
<gene>
    <name evidence="2" type="ORF">CW362_34270</name>
</gene>
<comment type="caution">
    <text evidence="2">The sequence shown here is derived from an EMBL/GenBank/DDBJ whole genome shotgun (WGS) entry which is preliminary data.</text>
</comment>
<protein>
    <recommendedName>
        <fullName evidence="4">DUF3592 domain-containing protein</fullName>
    </recommendedName>
</protein>
<evidence type="ECO:0000256" key="1">
    <source>
        <dbReference type="SAM" id="Phobius"/>
    </source>
</evidence>
<feature type="transmembrane region" description="Helical" evidence="1">
    <location>
        <begin position="18"/>
        <end position="36"/>
    </location>
</feature>
<keyword evidence="3" id="KW-1185">Reference proteome</keyword>
<reference evidence="2 3" key="1">
    <citation type="submission" date="2017-12" db="EMBL/GenBank/DDBJ databases">
        <title>Streptomyces populusis sp. nov., a novel endophytic actinobacterium isolated from stems of Populus adenopoda Maxim.</title>
        <authorList>
            <person name="Wang Z."/>
        </authorList>
    </citation>
    <scope>NUCLEOTIDE SEQUENCE [LARGE SCALE GENOMIC DNA]</scope>
    <source>
        <strain evidence="2 3">A249</strain>
    </source>
</reference>
<keyword evidence="1" id="KW-0472">Membrane</keyword>
<evidence type="ECO:0000313" key="3">
    <source>
        <dbReference type="Proteomes" id="UP000236178"/>
    </source>
</evidence>